<evidence type="ECO:0000256" key="5">
    <source>
        <dbReference type="ARBA" id="ARBA00023136"/>
    </source>
</evidence>
<dbReference type="RefSeq" id="WP_245709924.1">
    <property type="nucleotide sequence ID" value="NZ_FNEM01000008.1"/>
</dbReference>
<feature type="transmembrane region" description="Helical" evidence="7">
    <location>
        <begin position="249"/>
        <end position="276"/>
    </location>
</feature>
<feature type="transmembrane region" description="Helical" evidence="7">
    <location>
        <begin position="12"/>
        <end position="34"/>
    </location>
</feature>
<reference evidence="9" key="1">
    <citation type="submission" date="2016-10" db="EMBL/GenBank/DDBJ databases">
        <authorList>
            <person name="Varghese N."/>
            <person name="Submissions S."/>
        </authorList>
    </citation>
    <scope>NUCLEOTIDE SEQUENCE [LARGE SCALE GENOMIC DNA]</scope>
    <source>
        <strain evidence="9">DSM 23317</strain>
    </source>
</reference>
<proteinExistence type="inferred from homology"/>
<feature type="transmembrane region" description="Helical" evidence="7">
    <location>
        <begin position="70"/>
        <end position="96"/>
    </location>
</feature>
<feature type="transmembrane region" description="Helical" evidence="7">
    <location>
        <begin position="223"/>
        <end position="242"/>
    </location>
</feature>
<dbReference type="AlphaFoldDB" id="A0A1G8TQN3"/>
<evidence type="ECO:0000256" key="2">
    <source>
        <dbReference type="ARBA" id="ARBA00009773"/>
    </source>
</evidence>
<evidence type="ECO:0000256" key="7">
    <source>
        <dbReference type="SAM" id="Phobius"/>
    </source>
</evidence>
<dbReference type="Pfam" id="PF01594">
    <property type="entry name" value="AI-2E_transport"/>
    <property type="match status" value="1"/>
</dbReference>
<sequence length="377" mass="38962">MKSMQSVEPESFSSAAVDAAIKIGMIALMVSWCFQIVRPFILPIVWGGIIAIALYPLVQSGALRTGIAQARVSILVTLLVLALLLVPTVLFSGALFSETQQLIGDVQQGTLEIPPPKASVADWPLIGDKLYQFWSRSSTNLAGVLNTYAPEIKAFASSAAMVAGGVGATVLQFVISIIIAGVFMANAKGANVVFHQVAVRLAGGHGESFASLAVATVRSVVQGVIGVALIQALLAGVGMAMAGVPATGLWMLMVLILAIVQLPPILVLAPVMAYVFSVESTTVAVVFMIWGILVSASDAVLKPLLMGRGVDIPMLVILIGALGGMMMSGIVGLFVGAVVLALGYKLLVAWVAAESGSDAEGAVEGEPAGERSRQPKG</sequence>
<protein>
    <submittedName>
        <fullName evidence="8">Predicted PurR-regulated permease PerM</fullName>
    </submittedName>
</protein>
<keyword evidence="5 7" id="KW-0472">Membrane</keyword>
<name>A0A1G8TQN3_9GAMM</name>
<gene>
    <name evidence="8" type="ORF">SAMN04488540_10856</name>
</gene>
<evidence type="ECO:0000256" key="1">
    <source>
        <dbReference type="ARBA" id="ARBA00004141"/>
    </source>
</evidence>
<keyword evidence="9" id="KW-1185">Reference proteome</keyword>
<dbReference type="EMBL" id="FNEM01000008">
    <property type="protein sequence ID" value="SDJ43832.1"/>
    <property type="molecule type" value="Genomic_DNA"/>
</dbReference>
<dbReference type="Proteomes" id="UP000199527">
    <property type="component" value="Unassembled WGS sequence"/>
</dbReference>
<feature type="region of interest" description="Disordered" evidence="6">
    <location>
        <begin position="357"/>
        <end position="377"/>
    </location>
</feature>
<feature type="transmembrane region" description="Helical" evidence="7">
    <location>
        <begin position="40"/>
        <end position="58"/>
    </location>
</feature>
<evidence type="ECO:0000313" key="8">
    <source>
        <dbReference type="EMBL" id="SDJ43832.1"/>
    </source>
</evidence>
<feature type="transmembrane region" description="Helical" evidence="7">
    <location>
        <begin position="160"/>
        <end position="185"/>
    </location>
</feature>
<accession>A0A1G8TQN3</accession>
<evidence type="ECO:0000256" key="6">
    <source>
        <dbReference type="SAM" id="MobiDB-lite"/>
    </source>
</evidence>
<evidence type="ECO:0000313" key="9">
    <source>
        <dbReference type="Proteomes" id="UP000199527"/>
    </source>
</evidence>
<organism evidence="8 9">
    <name type="scientific">Ferrimonas sediminum</name>
    <dbReference type="NCBI Taxonomy" id="718193"/>
    <lineage>
        <taxon>Bacteria</taxon>
        <taxon>Pseudomonadati</taxon>
        <taxon>Pseudomonadota</taxon>
        <taxon>Gammaproteobacteria</taxon>
        <taxon>Alteromonadales</taxon>
        <taxon>Ferrimonadaceae</taxon>
        <taxon>Ferrimonas</taxon>
    </lineage>
</organism>
<feature type="compositionally biased region" description="Basic and acidic residues" evidence="6">
    <location>
        <begin position="368"/>
        <end position="377"/>
    </location>
</feature>
<dbReference type="InterPro" id="IPR002549">
    <property type="entry name" value="AI-2E-like"/>
</dbReference>
<feature type="transmembrane region" description="Helical" evidence="7">
    <location>
        <begin position="313"/>
        <end position="342"/>
    </location>
</feature>
<evidence type="ECO:0000256" key="4">
    <source>
        <dbReference type="ARBA" id="ARBA00022989"/>
    </source>
</evidence>
<evidence type="ECO:0000256" key="3">
    <source>
        <dbReference type="ARBA" id="ARBA00022692"/>
    </source>
</evidence>
<feature type="transmembrane region" description="Helical" evidence="7">
    <location>
        <begin position="282"/>
        <end position="301"/>
    </location>
</feature>
<comment type="similarity">
    <text evidence="2">Belongs to the autoinducer-2 exporter (AI-2E) (TC 2.A.86) family.</text>
</comment>
<keyword evidence="3 7" id="KW-0812">Transmembrane</keyword>
<comment type="subcellular location">
    <subcellularLocation>
        <location evidence="1">Membrane</location>
        <topology evidence="1">Multi-pass membrane protein</topology>
    </subcellularLocation>
</comment>
<keyword evidence="4 7" id="KW-1133">Transmembrane helix</keyword>
<dbReference type="GO" id="GO:0016020">
    <property type="term" value="C:membrane"/>
    <property type="evidence" value="ECO:0007669"/>
    <property type="project" value="UniProtKB-SubCell"/>
</dbReference>